<dbReference type="Gene3D" id="1.10.287.470">
    <property type="entry name" value="Helix hairpin bin"/>
    <property type="match status" value="1"/>
</dbReference>
<gene>
    <name evidence="3" type="ORF">FHS27_003729</name>
</gene>
<organism evidence="3 4">
    <name type="scientific">Aporhodopirellula rubra</name>
    <dbReference type="NCBI Taxonomy" id="980271"/>
    <lineage>
        <taxon>Bacteria</taxon>
        <taxon>Pseudomonadati</taxon>
        <taxon>Planctomycetota</taxon>
        <taxon>Planctomycetia</taxon>
        <taxon>Pirellulales</taxon>
        <taxon>Pirellulaceae</taxon>
        <taxon>Aporhodopirellula</taxon>
    </lineage>
</organism>
<dbReference type="SUPFAM" id="SSF111369">
    <property type="entry name" value="HlyD-like secretion proteins"/>
    <property type="match status" value="1"/>
</dbReference>
<evidence type="ECO:0000256" key="1">
    <source>
        <dbReference type="ARBA" id="ARBA00022448"/>
    </source>
</evidence>
<dbReference type="GO" id="GO:0015679">
    <property type="term" value="P:plasma membrane copper ion transport"/>
    <property type="evidence" value="ECO:0007669"/>
    <property type="project" value="TreeGrafter"/>
</dbReference>
<comment type="caution">
    <text evidence="3">The sequence shown here is derived from an EMBL/GenBank/DDBJ whole genome shotgun (WGS) entry which is preliminary data.</text>
</comment>
<evidence type="ECO:0000256" key="2">
    <source>
        <dbReference type="SAM" id="MobiDB-lite"/>
    </source>
</evidence>
<keyword evidence="1" id="KW-0813">Transport</keyword>
<proteinExistence type="predicted"/>
<protein>
    <submittedName>
        <fullName evidence="3">Multidrug efflux pump subunit AcrA (Membrane-fusion protein)</fullName>
    </submittedName>
</protein>
<evidence type="ECO:0000313" key="4">
    <source>
        <dbReference type="Proteomes" id="UP000536179"/>
    </source>
</evidence>
<dbReference type="PANTHER" id="PTHR30097:SF4">
    <property type="entry name" value="SLR6042 PROTEIN"/>
    <property type="match status" value="1"/>
</dbReference>
<feature type="region of interest" description="Disordered" evidence="2">
    <location>
        <begin position="1"/>
        <end position="52"/>
    </location>
</feature>
<feature type="compositionally biased region" description="Polar residues" evidence="2">
    <location>
        <begin position="33"/>
        <end position="44"/>
    </location>
</feature>
<name>A0A7W5E247_9BACT</name>
<dbReference type="Proteomes" id="UP000536179">
    <property type="component" value="Unassembled WGS sequence"/>
</dbReference>
<evidence type="ECO:0000313" key="3">
    <source>
        <dbReference type="EMBL" id="MBB3207902.1"/>
    </source>
</evidence>
<feature type="region of interest" description="Disordered" evidence="2">
    <location>
        <begin position="182"/>
        <end position="202"/>
    </location>
</feature>
<dbReference type="PANTHER" id="PTHR30097">
    <property type="entry name" value="CATION EFFLUX SYSTEM PROTEIN CUSB"/>
    <property type="match status" value="1"/>
</dbReference>
<keyword evidence="4" id="KW-1185">Reference proteome</keyword>
<dbReference type="InterPro" id="IPR051909">
    <property type="entry name" value="MFP_Cation_Efflux"/>
</dbReference>
<sequence length="557" mass="60664">MHSSSPVTHGNPKATANPVASPVMRSGAANGSADVQSVVQSNPQDGRKVHPSAPEQEMIALRTAATMAARQFKLLWHPLLTGIAASPDRDVAAQCIVTQIAERLPDHTVRLGWGIRGGDAERGGRLSRLLDSRLGWLGADNSIYQSLKSRLEKNPTPEELKAIVRWESANLVVELIPKKSQDAGADQETGVDPNAANSNAANRSGVESFGRIWIRPPQGDNTVLKRFAEMLPKEAVDATATVFFSRPASGQLGRIASVLSRWWSKRGTFGIAALLVLMLACIPVSYRIPAAATVTAMNSRRVAAPIDATLLVAHVQPGDRVSKGDPLIELDGRPLRIELEAITSEIAEATKDEDIGLASGQIAQAQLAGLKRKSLSRRRELITRRLSQLIVTSPIDGVVIQGDLQHSLGTPLEIGQTLLEIAPNGSLEVELEIPEVEIGFVEHNAPVEFYFPAVGRTDFRSQIGSIWPSATIRDDENVFIAKTPMPTMDERVSVDHDMFLEPETPMFVSQQMTNDETSATELRVGMRGEAVVLGPTRPWVWKWVRVPLRKIGWVVGW</sequence>
<dbReference type="Gene3D" id="2.40.50.100">
    <property type="match status" value="1"/>
</dbReference>
<dbReference type="GO" id="GO:0060003">
    <property type="term" value="P:copper ion export"/>
    <property type="evidence" value="ECO:0007669"/>
    <property type="project" value="TreeGrafter"/>
</dbReference>
<dbReference type="AlphaFoldDB" id="A0A7W5E247"/>
<accession>A0A7W5E247</accession>
<dbReference type="Gene3D" id="2.40.30.170">
    <property type="match status" value="1"/>
</dbReference>
<reference evidence="3 4" key="1">
    <citation type="submission" date="2020-08" db="EMBL/GenBank/DDBJ databases">
        <title>Genomic Encyclopedia of Type Strains, Phase III (KMG-III): the genomes of soil and plant-associated and newly described type strains.</title>
        <authorList>
            <person name="Whitman W."/>
        </authorList>
    </citation>
    <scope>NUCLEOTIDE SEQUENCE [LARGE SCALE GENOMIC DNA]</scope>
    <source>
        <strain evidence="3 4">CECT 8075</strain>
    </source>
</reference>
<dbReference type="EMBL" id="JACHXU010000012">
    <property type="protein sequence ID" value="MBB3207902.1"/>
    <property type="molecule type" value="Genomic_DNA"/>
</dbReference>
<dbReference type="GO" id="GO:0030313">
    <property type="term" value="C:cell envelope"/>
    <property type="evidence" value="ECO:0007669"/>
    <property type="project" value="TreeGrafter"/>
</dbReference>